<reference evidence="1" key="1">
    <citation type="submission" date="2021-02" db="EMBL/GenBank/DDBJ databases">
        <authorList>
            <person name="Dougan E. K."/>
            <person name="Rhodes N."/>
            <person name="Thang M."/>
            <person name="Chan C."/>
        </authorList>
    </citation>
    <scope>NUCLEOTIDE SEQUENCE</scope>
</reference>
<comment type="caution">
    <text evidence="1">The sequence shown here is derived from an EMBL/GenBank/DDBJ whole genome shotgun (WGS) entry which is preliminary data.</text>
</comment>
<gene>
    <name evidence="1" type="ORF">PGLA2088_LOCUS2534</name>
</gene>
<evidence type="ECO:0000313" key="2">
    <source>
        <dbReference type="Proteomes" id="UP000626109"/>
    </source>
</evidence>
<name>A0A813HWP4_POLGL</name>
<evidence type="ECO:0000313" key="1">
    <source>
        <dbReference type="EMBL" id="CAE8642952.1"/>
    </source>
</evidence>
<dbReference type="Proteomes" id="UP000626109">
    <property type="component" value="Unassembled WGS sequence"/>
</dbReference>
<dbReference type="EMBL" id="CAJNNW010002083">
    <property type="protein sequence ID" value="CAE8642952.1"/>
    <property type="molecule type" value="Genomic_DNA"/>
</dbReference>
<dbReference type="AlphaFoldDB" id="A0A813HWP4"/>
<proteinExistence type="predicted"/>
<sequence>MKNVDGGRLPIFWRQASPDSAVPRLWLGLLAAAHEPRILRDTSQAWSTPSDRNTKATSTDSVLCQVKHHQNESQQVSPLLPVLAGLLRATPKTHQLDGFSSW</sequence>
<accession>A0A813HWP4</accession>
<organism evidence="1 2">
    <name type="scientific">Polarella glacialis</name>
    <name type="common">Dinoflagellate</name>
    <dbReference type="NCBI Taxonomy" id="89957"/>
    <lineage>
        <taxon>Eukaryota</taxon>
        <taxon>Sar</taxon>
        <taxon>Alveolata</taxon>
        <taxon>Dinophyceae</taxon>
        <taxon>Suessiales</taxon>
        <taxon>Suessiaceae</taxon>
        <taxon>Polarella</taxon>
    </lineage>
</organism>
<protein>
    <submittedName>
        <fullName evidence="1">Uncharacterized protein</fullName>
    </submittedName>
</protein>